<dbReference type="AlphaFoldDB" id="A0AAD4YFW0"/>
<evidence type="ECO:0000313" key="2">
    <source>
        <dbReference type="EMBL" id="KAI4545772.1"/>
    </source>
</evidence>
<sequence length="330" mass="35877">MVLVDVPGRLGSEGPRRPWEEGPDPGLTLVITAARCGDEGTFGEAPELPQGPQLCFDTKVQGHVTAAERSCPSEGCAGDGVQGPHGVCRCDSDRKSNVCGCPSALQGLTAAQALASRVTWASHPLPGPSGDDGPGVKCAACDIHMGNRNEAKAIRKMGFGGPDDILLYFLVKASADFFRRRGLSSSRSGRPGFSRPSSCLFSNKKFWTLTMYQPLPRLLLPSFSDSFVETDPIFKTIAYIRCFCEFGFHVQEGQWGGVCLCEEFFLLLRPLTDPFFESRPFYYNVSSALLYRTSQPENAFFFISSDVISTSRNGKKTGVLAFKANEAQRG</sequence>
<feature type="region of interest" description="Disordered" evidence="1">
    <location>
        <begin position="1"/>
        <end position="25"/>
    </location>
</feature>
<name>A0AAD4YFW0_OVIAM</name>
<gene>
    <name evidence="2" type="ORF">MG293_002327</name>
</gene>
<keyword evidence="3" id="KW-1185">Reference proteome</keyword>
<accession>A0AAD4YFW0</accession>
<dbReference type="Proteomes" id="UP001214576">
    <property type="component" value="Unassembled WGS sequence"/>
</dbReference>
<evidence type="ECO:0000256" key="1">
    <source>
        <dbReference type="SAM" id="MobiDB-lite"/>
    </source>
</evidence>
<protein>
    <submittedName>
        <fullName evidence="2">Uncharacterized protein</fullName>
    </submittedName>
</protein>
<evidence type="ECO:0000313" key="3">
    <source>
        <dbReference type="Proteomes" id="UP001214576"/>
    </source>
</evidence>
<comment type="caution">
    <text evidence="2">The sequence shown here is derived from an EMBL/GenBank/DDBJ whole genome shotgun (WGS) entry which is preliminary data.</text>
</comment>
<proteinExistence type="predicted"/>
<reference evidence="2" key="1">
    <citation type="submission" date="2022-03" db="EMBL/GenBank/DDBJ databases">
        <title>Genomic analyses of argali, domestic sheep and their hybrids provide insights into chromosomal evolution, heterosis and genetic basis of agronomic traits.</title>
        <authorList>
            <person name="Li M."/>
        </authorList>
    </citation>
    <scope>NUCLEOTIDE SEQUENCE</scope>
    <source>
        <strain evidence="2">CAU-MHL-2022a</strain>
        <tissue evidence="2">Skin</tissue>
    </source>
</reference>
<dbReference type="EMBL" id="JAKZEL010000002">
    <property type="protein sequence ID" value="KAI4545772.1"/>
    <property type="molecule type" value="Genomic_DNA"/>
</dbReference>
<organism evidence="2 3">
    <name type="scientific">Ovis ammon polii</name>
    <dbReference type="NCBI Taxonomy" id="230172"/>
    <lineage>
        <taxon>Eukaryota</taxon>
        <taxon>Metazoa</taxon>
        <taxon>Chordata</taxon>
        <taxon>Craniata</taxon>
        <taxon>Vertebrata</taxon>
        <taxon>Euteleostomi</taxon>
        <taxon>Mammalia</taxon>
        <taxon>Eutheria</taxon>
        <taxon>Laurasiatheria</taxon>
        <taxon>Artiodactyla</taxon>
        <taxon>Ruminantia</taxon>
        <taxon>Pecora</taxon>
        <taxon>Bovidae</taxon>
        <taxon>Caprinae</taxon>
        <taxon>Ovis</taxon>
    </lineage>
</organism>